<dbReference type="InterPro" id="IPR050697">
    <property type="entry name" value="Adenylyl/Guanylyl_Cyclase_3/4"/>
</dbReference>
<dbReference type="PANTHER" id="PTHR43081">
    <property type="entry name" value="ADENYLATE CYCLASE, TERMINAL-DIFFERENTIATION SPECIFIC-RELATED"/>
    <property type="match status" value="1"/>
</dbReference>
<gene>
    <name evidence="2" type="ORF">ACFQ14_10580</name>
</gene>
<dbReference type="InterPro" id="IPR011990">
    <property type="entry name" value="TPR-like_helical_dom_sf"/>
</dbReference>
<dbReference type="SUPFAM" id="SSF52964">
    <property type="entry name" value="TolB, N-terminal domain"/>
    <property type="match status" value="1"/>
</dbReference>
<dbReference type="PANTHER" id="PTHR43081:SF19">
    <property type="entry name" value="PH-SENSITIVE ADENYLATE CYCLASE RV1264"/>
    <property type="match status" value="1"/>
</dbReference>
<name>A0ABW3FGV6_9HYPH</name>
<reference evidence="3" key="1">
    <citation type="journal article" date="2019" name="Int. J. Syst. Evol. Microbiol.">
        <title>The Global Catalogue of Microorganisms (GCM) 10K type strain sequencing project: providing services to taxonomists for standard genome sequencing and annotation.</title>
        <authorList>
            <consortium name="The Broad Institute Genomics Platform"/>
            <consortium name="The Broad Institute Genome Sequencing Center for Infectious Disease"/>
            <person name="Wu L."/>
            <person name="Ma J."/>
        </authorList>
    </citation>
    <scope>NUCLEOTIDE SEQUENCE [LARGE SCALE GENOMIC DNA]</scope>
    <source>
        <strain evidence="3">CCUG 60023</strain>
    </source>
</reference>
<dbReference type="Pfam" id="PF00211">
    <property type="entry name" value="Guanylate_cyc"/>
    <property type="match status" value="1"/>
</dbReference>
<feature type="domain" description="Guanylate cyclase" evidence="1">
    <location>
        <begin position="7"/>
        <end position="122"/>
    </location>
</feature>
<dbReference type="CDD" id="cd07302">
    <property type="entry name" value="CHD"/>
    <property type="match status" value="1"/>
</dbReference>
<dbReference type="EMBL" id="JBHTJV010000009">
    <property type="protein sequence ID" value="MFD0916852.1"/>
    <property type="molecule type" value="Genomic_DNA"/>
</dbReference>
<dbReference type="Gene3D" id="3.30.70.1230">
    <property type="entry name" value="Nucleotide cyclase"/>
    <property type="match status" value="1"/>
</dbReference>
<dbReference type="SUPFAM" id="SSF55073">
    <property type="entry name" value="Nucleotide cyclase"/>
    <property type="match status" value="1"/>
</dbReference>
<dbReference type="Proteomes" id="UP001597101">
    <property type="component" value="Unassembled WGS sequence"/>
</dbReference>
<keyword evidence="3" id="KW-1185">Reference proteome</keyword>
<protein>
    <submittedName>
        <fullName evidence="2">Adenylate/guanylate cyclase domain-containing protein</fullName>
    </submittedName>
</protein>
<dbReference type="SUPFAM" id="SSF48452">
    <property type="entry name" value="TPR-like"/>
    <property type="match status" value="1"/>
</dbReference>
<evidence type="ECO:0000259" key="1">
    <source>
        <dbReference type="PROSITE" id="PS50125"/>
    </source>
</evidence>
<evidence type="ECO:0000313" key="2">
    <source>
        <dbReference type="EMBL" id="MFD0916852.1"/>
    </source>
</evidence>
<sequence length="627" mass="68499">MERRLSAILAADMVGYSRLMEADEIGVLKRQKVLRSELIDPAFTEFRGRIVKEMGDGVLVEFPSVVQAVQCAVVIQRAMVVRGESDLPDQRIQYRIGINLGDIVIENDDIFGDGVNIAARLEQLAEPGGVCISGTAYDHLKSTVDVGYEALGDVQVKNIGAPVRAYRVLTDPDQAGNVLGKTKSRSAPPIRSVASALILLIIGAGSWWWINQPDFSPVDPTQMALELPQKPSIAVLPFEMRGNAGSQDWLADGITESIISTLSLSPDMVSIAYSTMSSFKDRDVSAAQVARKLGVRYILSGSVLKVGDKLRVTSELADAVKGKQIWSIQQDSSPDDLIVLQDEISHKVFEELSVSLTVGEGTRSWIEMVGGFNNYVQVINGRAEFQKFSPEGHANAERLWGKLYRMEPNRAFANFLMGFIYWQKVTIGISADIPGDWAKATEFSNRALEIEEFGEGYTLGAVLAQGARKFEEAIKLADKAILLSPGSADSNALGGMVKAMSGQTLEGLEHMERGMRLEPDYPEWLPAPINFARLELGRNTEARKLAQEVLATDIQDVRAKPNAAGILVAAAVFDGDMNEARARALDLQKIYPGITGAFARMARSTYKNQAFVEKYVNALVQAGIPEN</sequence>
<organism evidence="2 3">
    <name type="scientific">Pseudahrensia aquimaris</name>
    <dbReference type="NCBI Taxonomy" id="744461"/>
    <lineage>
        <taxon>Bacteria</taxon>
        <taxon>Pseudomonadati</taxon>
        <taxon>Pseudomonadota</taxon>
        <taxon>Alphaproteobacteria</taxon>
        <taxon>Hyphomicrobiales</taxon>
        <taxon>Ahrensiaceae</taxon>
        <taxon>Pseudahrensia</taxon>
    </lineage>
</organism>
<accession>A0ABW3FGV6</accession>
<dbReference type="Gene3D" id="3.40.50.10070">
    <property type="entry name" value="TolB, N-terminal domain"/>
    <property type="match status" value="1"/>
</dbReference>
<dbReference type="InterPro" id="IPR001054">
    <property type="entry name" value="A/G_cyclase"/>
</dbReference>
<dbReference type="InterPro" id="IPR029787">
    <property type="entry name" value="Nucleotide_cyclase"/>
</dbReference>
<dbReference type="Gene3D" id="1.25.40.10">
    <property type="entry name" value="Tetratricopeptide repeat domain"/>
    <property type="match status" value="1"/>
</dbReference>
<evidence type="ECO:0000313" key="3">
    <source>
        <dbReference type="Proteomes" id="UP001597101"/>
    </source>
</evidence>
<proteinExistence type="predicted"/>
<comment type="caution">
    <text evidence="2">The sequence shown here is derived from an EMBL/GenBank/DDBJ whole genome shotgun (WGS) entry which is preliminary data.</text>
</comment>
<dbReference type="PROSITE" id="PS50125">
    <property type="entry name" value="GUANYLATE_CYCLASE_2"/>
    <property type="match status" value="1"/>
</dbReference>
<dbReference type="RefSeq" id="WP_377212697.1">
    <property type="nucleotide sequence ID" value="NZ_JBHTJV010000009.1"/>
</dbReference>